<accession>A0A8X6L4S0</accession>
<keyword evidence="2" id="KW-1185">Reference proteome</keyword>
<sequence>MGISTASCIEMSRVKGSGPLQQSSQDARVCASKPWKMASAGCTLKKCFATGNPSTAVGFGKFQQIRRGISPRQGDR</sequence>
<evidence type="ECO:0000313" key="2">
    <source>
        <dbReference type="Proteomes" id="UP000887116"/>
    </source>
</evidence>
<comment type="caution">
    <text evidence="1">The sequence shown here is derived from an EMBL/GenBank/DDBJ whole genome shotgun (WGS) entry which is preliminary data.</text>
</comment>
<name>A0A8X6L4S0_TRICU</name>
<gene>
    <name evidence="1" type="ORF">TNCT_385151</name>
</gene>
<reference evidence="1" key="1">
    <citation type="submission" date="2020-07" db="EMBL/GenBank/DDBJ databases">
        <title>Multicomponent nature underlies the extraordinary mechanical properties of spider dragline silk.</title>
        <authorList>
            <person name="Kono N."/>
            <person name="Nakamura H."/>
            <person name="Mori M."/>
            <person name="Yoshida Y."/>
            <person name="Ohtoshi R."/>
            <person name="Malay A.D."/>
            <person name="Moran D.A.P."/>
            <person name="Tomita M."/>
            <person name="Numata K."/>
            <person name="Arakawa K."/>
        </authorList>
    </citation>
    <scope>NUCLEOTIDE SEQUENCE</scope>
</reference>
<proteinExistence type="predicted"/>
<dbReference type="EMBL" id="BMAO01014249">
    <property type="protein sequence ID" value="GFQ93768.1"/>
    <property type="molecule type" value="Genomic_DNA"/>
</dbReference>
<dbReference type="AlphaFoldDB" id="A0A8X6L4S0"/>
<organism evidence="1 2">
    <name type="scientific">Trichonephila clavata</name>
    <name type="common">Joro spider</name>
    <name type="synonym">Nephila clavata</name>
    <dbReference type="NCBI Taxonomy" id="2740835"/>
    <lineage>
        <taxon>Eukaryota</taxon>
        <taxon>Metazoa</taxon>
        <taxon>Ecdysozoa</taxon>
        <taxon>Arthropoda</taxon>
        <taxon>Chelicerata</taxon>
        <taxon>Arachnida</taxon>
        <taxon>Araneae</taxon>
        <taxon>Araneomorphae</taxon>
        <taxon>Entelegynae</taxon>
        <taxon>Araneoidea</taxon>
        <taxon>Nephilidae</taxon>
        <taxon>Trichonephila</taxon>
    </lineage>
</organism>
<evidence type="ECO:0000313" key="1">
    <source>
        <dbReference type="EMBL" id="GFQ93768.1"/>
    </source>
</evidence>
<dbReference type="Proteomes" id="UP000887116">
    <property type="component" value="Unassembled WGS sequence"/>
</dbReference>
<protein>
    <submittedName>
        <fullName evidence="1">Uncharacterized protein</fullName>
    </submittedName>
</protein>